<evidence type="ECO:0000313" key="6">
    <source>
        <dbReference type="EMBL" id="EDQ87350.1"/>
    </source>
</evidence>
<dbReference type="Gene3D" id="2.30.40.10">
    <property type="entry name" value="Urease, subunit C, domain 1"/>
    <property type="match status" value="1"/>
</dbReference>
<dbReference type="InterPro" id="IPR011059">
    <property type="entry name" value="Metal-dep_hydrolase_composite"/>
</dbReference>
<gene>
    <name evidence="6" type="ORF">MONBRDRAFT_33432</name>
</gene>
<evidence type="ECO:0000256" key="4">
    <source>
        <dbReference type="ARBA" id="ARBA00039113"/>
    </source>
</evidence>
<comment type="cofactor">
    <cofactor evidence="1">
        <name>Zn(2+)</name>
        <dbReference type="ChEBI" id="CHEBI:29105"/>
    </cofactor>
</comment>
<evidence type="ECO:0000313" key="7">
    <source>
        <dbReference type="Proteomes" id="UP000001357"/>
    </source>
</evidence>
<evidence type="ECO:0000256" key="3">
    <source>
        <dbReference type="ARBA" id="ARBA00036696"/>
    </source>
</evidence>
<dbReference type="InterPro" id="IPR010229">
    <property type="entry name" value="Pept_M38_dipep"/>
</dbReference>
<feature type="domain" description="Amidohydrolase-related" evidence="5">
    <location>
        <begin position="898"/>
        <end position="1212"/>
    </location>
</feature>
<comment type="catalytic activity">
    <reaction evidence="3">
        <text>5,6-dihydrouracil + H2O = 3-(carbamoylamino)propanoate + H(+)</text>
        <dbReference type="Rhea" id="RHEA:16121"/>
        <dbReference type="ChEBI" id="CHEBI:11892"/>
        <dbReference type="ChEBI" id="CHEBI:15377"/>
        <dbReference type="ChEBI" id="CHEBI:15378"/>
        <dbReference type="ChEBI" id="CHEBI:15901"/>
        <dbReference type="EC" id="3.5.2.2"/>
    </reaction>
</comment>
<name>A9V5C7_MONBE</name>
<dbReference type="InterPro" id="IPR050378">
    <property type="entry name" value="Metallo-dep_Hydrolases_sf"/>
</dbReference>
<dbReference type="RefSeq" id="XP_001747963.1">
    <property type="nucleotide sequence ID" value="XM_001747911.1"/>
</dbReference>
<protein>
    <recommendedName>
        <fullName evidence="4">dihydropyrimidinase</fullName>
        <ecNumber evidence="4">3.5.2.2</ecNumber>
    </recommendedName>
</protein>
<dbReference type="GO" id="GO:0004157">
    <property type="term" value="F:dihydropyrimidinase activity"/>
    <property type="evidence" value="ECO:0007669"/>
    <property type="project" value="UniProtKB-EC"/>
</dbReference>
<dbReference type="EC" id="3.5.2.2" evidence="4"/>
<dbReference type="Gene3D" id="3.20.20.140">
    <property type="entry name" value="Metal-dependent hydrolases"/>
    <property type="match status" value="1"/>
</dbReference>
<dbReference type="AlphaFoldDB" id="A9V5C7"/>
<dbReference type="Pfam" id="PF01979">
    <property type="entry name" value="Amidohydro_1"/>
    <property type="match status" value="1"/>
</dbReference>
<keyword evidence="7" id="KW-1185">Reference proteome</keyword>
<dbReference type="EMBL" id="CH991560">
    <property type="protein sequence ID" value="EDQ87350.1"/>
    <property type="molecule type" value="Genomic_DNA"/>
</dbReference>
<dbReference type="InParanoid" id="A9V5C7"/>
<dbReference type="InterPro" id="IPR032466">
    <property type="entry name" value="Metal_Hydrolase"/>
</dbReference>
<comment type="similarity">
    <text evidence="2">Belongs to the metallo-dependent hydrolases superfamily. Hydantoinase/dihydropyrimidinase family.</text>
</comment>
<dbReference type="eggNOG" id="ENOG502RKJK">
    <property type="taxonomic scope" value="Eukaryota"/>
</dbReference>
<dbReference type="InterPro" id="IPR006680">
    <property type="entry name" value="Amidohydro-rel"/>
</dbReference>
<dbReference type="PANTHER" id="PTHR11647">
    <property type="entry name" value="HYDRANTOINASE/DIHYDROPYRIMIDINASE FAMILY MEMBER"/>
    <property type="match status" value="1"/>
</dbReference>
<dbReference type="PANTHER" id="PTHR11647:SF1">
    <property type="entry name" value="COLLAPSIN RESPONSE MEDIATOR PROTEIN"/>
    <property type="match status" value="1"/>
</dbReference>
<evidence type="ECO:0000256" key="1">
    <source>
        <dbReference type="ARBA" id="ARBA00001947"/>
    </source>
</evidence>
<dbReference type="SUPFAM" id="SSF51556">
    <property type="entry name" value="Metallo-dependent hydrolases"/>
    <property type="match status" value="1"/>
</dbReference>
<dbReference type="SUPFAM" id="SSF56059">
    <property type="entry name" value="Glutathione synthetase ATP-binding domain-like"/>
    <property type="match status" value="1"/>
</dbReference>
<dbReference type="KEGG" id="mbr:MONBRDRAFT_33432"/>
<evidence type="ECO:0000256" key="2">
    <source>
        <dbReference type="ARBA" id="ARBA00008829"/>
    </source>
</evidence>
<proteinExistence type="inferred from homology"/>
<dbReference type="OMA" id="TANFERW"/>
<dbReference type="Proteomes" id="UP000001357">
    <property type="component" value="Unassembled WGS sequence"/>
</dbReference>
<dbReference type="GeneID" id="5893207"/>
<accession>A9V5C7</accession>
<organism evidence="6 7">
    <name type="scientific">Monosiga brevicollis</name>
    <name type="common">Choanoflagellate</name>
    <dbReference type="NCBI Taxonomy" id="81824"/>
    <lineage>
        <taxon>Eukaryota</taxon>
        <taxon>Choanoflagellata</taxon>
        <taxon>Craspedida</taxon>
        <taxon>Salpingoecidae</taxon>
        <taxon>Monosiga</taxon>
    </lineage>
</organism>
<sequence length="1229" mass="136729">MGPRIWFLASSPSTVEFADVLDPAAALAVLRKKKDIILLPGHSEAHEFADFCREVLGLDDSQIRFTDDTNTFMVESNHAGAATTIQNIMDTYPSDGETFMLYPRKLTNTMRKWLPRLQTQGLLVFGEGTPGLKHTSAAILHRHARALDELSLLEEIAPHIRVRRGFICSCVDELLKAYQALKAIPTDRPETEQMLILHSEQELRMYDFPVGDVVLENFVTDDAADMRQHVIVHFVANQQLEPLTISRSYQGVMLSVRSCQTTDAVRETISTWVDELLDKTRINASGVGTFEFVIDNDQPILINVTSGFTTEHFASLFCHNYCRKMRMFAWTFTPPENLDVWTFWYRLYDANLTFRPGKKRSTSGIFPLNFQKGRKSIFVAVADSDDAVFQLQQQADALLRDSPTEESLERVSLDADVRRIWCGSARPEYRRLTQRYNLPNRCIPLVRKDRDFVILPDHKLTREFWNLCKEVKQLGDDQVLWTSDEHFVMDDDVDDEMVARIKAIVTTNPKDKFTIVPYCVTANFERWSAQLSEIGVTVFGEDFEWVEKYGHKGILHRHMNSLQTPCIMEEVAPNIRVAKGYTCDTADELVEAYKLIGTETVVIKPVFGAAGEGIMFVNDVNILAGYDFPMGQVILEEFLALDRTNDGIVLSPAVHYLGNTLFGNGLVDQIMVGTGYAGWRRSEASKSFQETCSRAINKLLKHMQPRGPGGFDFLSVEGVPFLTDVNTGRFNGAHMPKLFNEMFAPDCTFYCFKFKPPPTLSASQFWFRMQSADIAFVPGESESGVFPLIYLRGLSGLYICLAKTDEECKNLCELAKSCLADRVPISRPSSPPPELVTTMRMTLIKNALALYTPDQSHYTALLIAGSQIVGLLSDVEAENMTRVLSATGGTIIDASGMIVAPGMVDPHVHVTGGGGEMGPASRTPALQLSQIVRAGTTTVVGVTGTDSVSRSMENLLTKVRAINQEGLTAYMWTGAYVLPPPTLTGSVMRDVCLIEQCIGVGEVAIADHRGSQPTVTDLERLASECRVAGLLANKAGVVHCHMGSNEQRLSSLRAAIKGSALPITAFYPTHMSRNRELANEGAQWIKDGGYVDFTARSAATVKALTRYFASGVNLDRVTISSDAGGSCPSYDDKGELLRYKMIESDSMLWLLKKLHLDMQWPLQRALPLFCKNAAEILKLPQKGRIGVGLDADIILMSAETLDLTYVFARGKLMLGPDHLEKGMFEQVDI</sequence>
<reference evidence="6 7" key="1">
    <citation type="journal article" date="2008" name="Nature">
        <title>The genome of the choanoflagellate Monosiga brevicollis and the origin of metazoans.</title>
        <authorList>
            <consortium name="JGI Sequencing"/>
            <person name="King N."/>
            <person name="Westbrook M.J."/>
            <person name="Young S.L."/>
            <person name="Kuo A."/>
            <person name="Abedin M."/>
            <person name="Chapman J."/>
            <person name="Fairclough S."/>
            <person name="Hellsten U."/>
            <person name="Isogai Y."/>
            <person name="Letunic I."/>
            <person name="Marr M."/>
            <person name="Pincus D."/>
            <person name="Putnam N."/>
            <person name="Rokas A."/>
            <person name="Wright K.J."/>
            <person name="Zuzow R."/>
            <person name="Dirks W."/>
            <person name="Good M."/>
            <person name="Goodstein D."/>
            <person name="Lemons D."/>
            <person name="Li W."/>
            <person name="Lyons J.B."/>
            <person name="Morris A."/>
            <person name="Nichols S."/>
            <person name="Richter D.J."/>
            <person name="Salamov A."/>
            <person name="Bork P."/>
            <person name="Lim W.A."/>
            <person name="Manning G."/>
            <person name="Miller W.T."/>
            <person name="McGinnis W."/>
            <person name="Shapiro H."/>
            <person name="Tjian R."/>
            <person name="Grigoriev I.V."/>
            <person name="Rokhsar D."/>
        </authorList>
    </citation>
    <scope>NUCLEOTIDE SEQUENCE [LARGE SCALE GENOMIC DNA]</scope>
    <source>
        <strain evidence="7">MX1 / ATCC 50154</strain>
    </source>
</reference>
<dbReference type="NCBIfam" id="TIGR01975">
    <property type="entry name" value="isoAsp_dipep"/>
    <property type="match status" value="1"/>
</dbReference>
<evidence type="ECO:0000259" key="5">
    <source>
        <dbReference type="Pfam" id="PF01979"/>
    </source>
</evidence>
<dbReference type="SUPFAM" id="SSF51338">
    <property type="entry name" value="Composite domain of metallo-dependent hydrolases"/>
    <property type="match status" value="1"/>
</dbReference>
<dbReference type="GO" id="GO:0008798">
    <property type="term" value="F:beta-aspartyl-peptidase activity"/>
    <property type="evidence" value="ECO:0007669"/>
    <property type="project" value="InterPro"/>
</dbReference>